<dbReference type="InterPro" id="IPR001646">
    <property type="entry name" value="5peptide_repeat"/>
</dbReference>
<dbReference type="SUPFAM" id="SSF141571">
    <property type="entry name" value="Pentapeptide repeat-like"/>
    <property type="match status" value="2"/>
</dbReference>
<dbReference type="AlphaFoldDB" id="A0A3S1F1B5"/>
<dbReference type="PANTHER" id="PTHR47485:SF1">
    <property type="entry name" value="THYLAKOID LUMENAL 17.4 KDA PROTEIN, CHLOROPLASTIC"/>
    <property type="match status" value="1"/>
</dbReference>
<organism evidence="4 5">
    <name type="scientific">Variovorax guangxiensis</name>
    <dbReference type="NCBI Taxonomy" id="1775474"/>
    <lineage>
        <taxon>Bacteria</taxon>
        <taxon>Pseudomonadati</taxon>
        <taxon>Pseudomonadota</taxon>
        <taxon>Betaproteobacteria</taxon>
        <taxon>Burkholderiales</taxon>
        <taxon>Comamonadaceae</taxon>
        <taxon>Variovorax</taxon>
    </lineage>
</organism>
<name>A0A3S1F1B5_9BURK</name>
<keyword evidence="2" id="KW-0175">Coiled coil</keyword>
<reference evidence="4 5" key="1">
    <citation type="submission" date="2018-12" db="EMBL/GenBank/DDBJ databases">
        <title>The genome sequences of Variovorax guangxiensis DSM 27352.</title>
        <authorList>
            <person name="Gao J."/>
            <person name="Sun J."/>
        </authorList>
    </citation>
    <scope>NUCLEOTIDE SEQUENCE [LARGE SCALE GENOMIC DNA]</scope>
    <source>
        <strain evidence="4 5">DSM 27352</strain>
    </source>
</reference>
<feature type="domain" description="DUF2169" evidence="3">
    <location>
        <begin position="30"/>
        <end position="305"/>
    </location>
</feature>
<dbReference type="Pfam" id="PF09937">
    <property type="entry name" value="DUF2169"/>
    <property type="match status" value="1"/>
</dbReference>
<dbReference type="Proteomes" id="UP000281118">
    <property type="component" value="Unassembled WGS sequence"/>
</dbReference>
<protein>
    <submittedName>
        <fullName evidence="4">DUF2169 domain-containing protein</fullName>
    </submittedName>
</protein>
<dbReference type="PANTHER" id="PTHR47485">
    <property type="entry name" value="THYLAKOID LUMENAL 17.4 KDA PROTEIN, CHLOROPLASTIC"/>
    <property type="match status" value="1"/>
</dbReference>
<feature type="coiled-coil region" evidence="2">
    <location>
        <begin position="432"/>
        <end position="459"/>
    </location>
</feature>
<evidence type="ECO:0000256" key="2">
    <source>
        <dbReference type="SAM" id="Coils"/>
    </source>
</evidence>
<dbReference type="InterPro" id="IPR018683">
    <property type="entry name" value="DUF2169"/>
</dbReference>
<gene>
    <name evidence="4" type="ORF">EJP67_14915</name>
</gene>
<sequence>MKIIKPLRVSMLTRPFPKDQRHWLSMTAIAMADGLAADARLVPEPEIWKTLAAELGNDFAFDAGMPKAGPEFLVTGNAYTHHQQDKTQCAVSVQLQGRRKTLHVSGDRFWLDGRATAPRPFDAMPIDWRHAFGGPGHAENPVGIGLHDEVVNGLRTRRLPNIELPAQRLNRPDEVRAPAGFGALDETRPSRAARLGRNYDEHWKQHLFPGYASDMDWRYFNVAPEDQWLTPAEGGLEGAAFEIVNMHPVHPVLSGRLPDWRVRGFVVRGAHHPRPLDGAALEDFPLALSTAWFFPHLERVALIFHGVTPIAEDDAADISHAMVALEEGVEAPLPLEGYRETLVTRCESEDRALYFMRDEQLMPERIIGPWPDLDAAMPPPSPLKRNMQARAKQLSAELDAKARAAGVDTSEYEKAVPADPALPTLRELPAFIAKMRQSIADQRRKLDEAREEIDRAAKANAPESRKAGFDTSTFVAEAASTKPKGPPRFDMWPRVERMASDNHAGGATPMTAEARAQMKRMIEGADEKLLANYRRTAQYQDAADPMPSEAAQRVREQVASILAGSRDFSGMDLTGADLSGMDLRGTRWHETLLESADFTGSCLDDADMSQALLVRAMFVRTSLQGANFAKANMALVHAESADFSRSRFDGTTLDQLHASGCDFAEAAMDNLVLSQARIEGCSFEDARLSAVDFDDGTELRVVRFDRARLYKASWIECAVQELSFIGAQLETCDWTDTRCDGGIDFSAARIDSTCFVGEAVLRHACFRDASLVDCSLRDARLDEADFTQAKLDNSDFSNASMRGAVLHRADAMNCMFVRTDLTAASLVDINLIAANLDKAVLVSADFLRANLFQADLGQCLIDDTTRFDEAYTEQVKTVPRRKPEEKTA</sequence>
<evidence type="ECO:0000313" key="5">
    <source>
        <dbReference type="Proteomes" id="UP000281118"/>
    </source>
</evidence>
<evidence type="ECO:0000259" key="3">
    <source>
        <dbReference type="Pfam" id="PF09937"/>
    </source>
</evidence>
<evidence type="ECO:0000256" key="1">
    <source>
        <dbReference type="ARBA" id="ARBA00022737"/>
    </source>
</evidence>
<accession>A0A3S1F1B5</accession>
<dbReference type="Pfam" id="PF00805">
    <property type="entry name" value="Pentapeptide"/>
    <property type="match status" value="5"/>
</dbReference>
<evidence type="ECO:0000313" key="4">
    <source>
        <dbReference type="EMBL" id="RUR68350.1"/>
    </source>
</evidence>
<dbReference type="EMBL" id="RXFT01000005">
    <property type="protein sequence ID" value="RUR68350.1"/>
    <property type="molecule type" value="Genomic_DNA"/>
</dbReference>
<comment type="caution">
    <text evidence="4">The sequence shown here is derived from an EMBL/GenBank/DDBJ whole genome shotgun (WGS) entry which is preliminary data.</text>
</comment>
<proteinExistence type="predicted"/>
<dbReference type="RefSeq" id="WP_126022480.1">
    <property type="nucleotide sequence ID" value="NZ_RXFT01000005.1"/>
</dbReference>
<dbReference type="OrthoDB" id="237820at2"/>
<dbReference type="Gene3D" id="2.160.20.80">
    <property type="entry name" value="E3 ubiquitin-protein ligase SopA"/>
    <property type="match status" value="2"/>
</dbReference>
<keyword evidence="1" id="KW-0677">Repeat</keyword>